<dbReference type="AlphaFoldDB" id="A0AAE3JQP8"/>
<keyword evidence="4" id="KW-0175">Coiled coil</keyword>
<evidence type="ECO:0000256" key="4">
    <source>
        <dbReference type="SAM" id="Coils"/>
    </source>
</evidence>
<feature type="coiled-coil region" evidence="4">
    <location>
        <begin position="299"/>
        <end position="333"/>
    </location>
</feature>
<keyword evidence="3" id="KW-0378">Hydrolase</keyword>
<dbReference type="GO" id="GO:0016042">
    <property type="term" value="P:lipid catabolic process"/>
    <property type="evidence" value="ECO:0007669"/>
    <property type="project" value="InterPro"/>
</dbReference>
<dbReference type="RefSeq" id="WP_317903501.1">
    <property type="nucleotide sequence ID" value="NZ_JAIRBC010000030.1"/>
</dbReference>
<dbReference type="EC" id="3.1.4.3" evidence="2"/>
<evidence type="ECO:0000259" key="5">
    <source>
        <dbReference type="Pfam" id="PF05506"/>
    </source>
</evidence>
<organism evidence="6 7">
    <name type="scientific">Cerina litoralis</name>
    <dbReference type="NCBI Taxonomy" id="2874477"/>
    <lineage>
        <taxon>Bacteria</taxon>
        <taxon>Pseudomonadati</taxon>
        <taxon>Bacteroidota</taxon>
        <taxon>Flavobacteriia</taxon>
        <taxon>Flavobacteriales</taxon>
        <taxon>Flavobacteriaceae</taxon>
        <taxon>Cerina</taxon>
    </lineage>
</organism>
<reference evidence="6" key="1">
    <citation type="submission" date="2023-02" db="EMBL/GenBank/DDBJ databases">
        <title>Genome of Flavobacteriaceae gen. nov. sp. strain F89.</title>
        <authorList>
            <person name="Wang Y."/>
        </authorList>
    </citation>
    <scope>NUCLEOTIDE SEQUENCE</scope>
    <source>
        <strain evidence="6">F89</strain>
    </source>
</reference>
<proteinExistence type="inferred from homology"/>
<accession>A0AAE3JQP8</accession>
<comment type="similarity">
    <text evidence="1">Belongs to the bacterial phospholipase C family.</text>
</comment>
<evidence type="ECO:0000256" key="1">
    <source>
        <dbReference type="ARBA" id="ARBA00009717"/>
    </source>
</evidence>
<dbReference type="InterPro" id="IPR017767">
    <property type="entry name" value="PC-PLC"/>
</dbReference>
<dbReference type="GO" id="GO:0034480">
    <property type="term" value="F:phosphatidylcholine phospholipase C activity"/>
    <property type="evidence" value="ECO:0007669"/>
    <property type="project" value="UniProtKB-EC"/>
</dbReference>
<dbReference type="Proteomes" id="UP001200642">
    <property type="component" value="Unassembled WGS sequence"/>
</dbReference>
<keyword evidence="7" id="KW-1185">Reference proteome</keyword>
<evidence type="ECO:0000256" key="3">
    <source>
        <dbReference type="ARBA" id="ARBA00022801"/>
    </source>
</evidence>
<dbReference type="InterPro" id="IPR008475">
    <property type="entry name" value="PLipase_C_C"/>
</dbReference>
<dbReference type="PANTHER" id="PTHR31956:SF1">
    <property type="entry name" value="NON-SPECIFIC PHOSPHOLIPASE C1"/>
    <property type="match status" value="1"/>
</dbReference>
<protein>
    <recommendedName>
        <fullName evidence="2">phospholipase C</fullName>
        <ecNumber evidence="2">3.1.4.3</ecNumber>
    </recommendedName>
</protein>
<gene>
    <name evidence="6" type="ORF">K8352_16490</name>
</gene>
<dbReference type="PROSITE" id="PS51318">
    <property type="entry name" value="TAT"/>
    <property type="match status" value="1"/>
</dbReference>
<dbReference type="PANTHER" id="PTHR31956">
    <property type="entry name" value="NON-SPECIFIC PHOSPHOLIPASE C4-RELATED"/>
    <property type="match status" value="1"/>
</dbReference>
<dbReference type="NCBIfam" id="TIGR03396">
    <property type="entry name" value="PC_PLC"/>
    <property type="match status" value="1"/>
</dbReference>
<sequence>MIDRRDFLKQFSILGGGAGMFLAVPPSILRAMSIDPIEGSSYLDAEHVVILMQENRSFDHSFGSLRGVRGFGDPRTVFSGSNVPTWLQSSSDGDTFLPFRLNLRDTKSTWMGDLPHSRKSQIDSYNEGFYNNWIEAKKSHNENFKDMPLTMGYYNREDLPFNYALADAFTVCDQNFSSAMTSTWPNRLFLWTGTIRERQDDNSKAYIRNDLQRNEGTWLTFPERLEDNGISWKIYQNDVTYGGGFTEEERSWLSNFGCNPMELFKKYPIEFSERNQINLKKVTKTISQEIKQLKSGLRENLTIEQKKKIEKEIESKEKELENAQRELNIFSNKAFKELSQKEKSLFNRAFAINKGDPDFRSTTTIGYKDDKGNYREMVVPKGDIFYQFRKDVDTGSLPTVSWLVAPQKYSDHPMSPWYGSYYISEVMDILTKDPEVWKKTIFILTYDENDGFFDHIPPFVPPNPHKKNSGKCSEGIDTKAEWITLQQELNHGISKKEACGGPVGLGYRVPMIIASPWSRGGKVCSEVFDHTSTLQFLEKFLNYKFKTNIYETNISKWRRTICGDISSAFSSFTEKELIMLEKLMRKPFLKGIHQAQFKNVPGNYRALTINEIESAKIDWKKLSIFPQQEMGMRPSCALPYELAVVGNMDCLKKVFELRFHVGNKRFGLKSAGAPFTVYGHPDGIRSYALTPGDTLMDRFDFSEADSDNYGLKVYGPNGFYRSFSGDKNGPDIHFWLEEAIILGNNPKSEIILLAIAHTDEPREIEIEYHAYGYPKITKIFKKMDTVQPMEIMRTNLENSFSWYDFSVKVKSIPSFRQEFAGRVETGEISMSDPQLG</sequence>
<dbReference type="Gene3D" id="3.40.720.10">
    <property type="entry name" value="Alkaline Phosphatase, subunit A"/>
    <property type="match status" value="2"/>
</dbReference>
<dbReference type="Pfam" id="PF05506">
    <property type="entry name" value="PLipase_C_C"/>
    <property type="match status" value="1"/>
</dbReference>
<dbReference type="EMBL" id="JAIRBC010000030">
    <property type="protein sequence ID" value="MCG2462361.1"/>
    <property type="molecule type" value="Genomic_DNA"/>
</dbReference>
<comment type="caution">
    <text evidence="6">The sequence shown here is derived from an EMBL/GenBank/DDBJ whole genome shotgun (WGS) entry which is preliminary data.</text>
</comment>
<feature type="domain" description="Bacterial phospholipase C C-terminal" evidence="5">
    <location>
        <begin position="634"/>
        <end position="726"/>
    </location>
</feature>
<evidence type="ECO:0000256" key="2">
    <source>
        <dbReference type="ARBA" id="ARBA00012018"/>
    </source>
</evidence>
<dbReference type="InterPro" id="IPR017850">
    <property type="entry name" value="Alkaline_phosphatase_core_sf"/>
</dbReference>
<evidence type="ECO:0000313" key="6">
    <source>
        <dbReference type="EMBL" id="MCG2462361.1"/>
    </source>
</evidence>
<dbReference type="InterPro" id="IPR007312">
    <property type="entry name" value="Phosphoesterase"/>
</dbReference>
<dbReference type="Pfam" id="PF04185">
    <property type="entry name" value="Phosphoesterase"/>
    <property type="match status" value="2"/>
</dbReference>
<evidence type="ECO:0000313" key="7">
    <source>
        <dbReference type="Proteomes" id="UP001200642"/>
    </source>
</evidence>
<name>A0AAE3JQP8_9FLAO</name>
<dbReference type="InterPro" id="IPR006311">
    <property type="entry name" value="TAT_signal"/>
</dbReference>